<accession>A0A1Y3B468</accession>
<dbReference type="EMBL" id="MUJZ01044898">
    <property type="protein sequence ID" value="OTF74864.1"/>
    <property type="molecule type" value="Genomic_DNA"/>
</dbReference>
<dbReference type="Proteomes" id="UP000194236">
    <property type="component" value="Unassembled WGS sequence"/>
</dbReference>
<dbReference type="InterPro" id="IPR027417">
    <property type="entry name" value="P-loop_NTPase"/>
</dbReference>
<dbReference type="GO" id="GO:0008094">
    <property type="term" value="F:ATP-dependent activity, acting on DNA"/>
    <property type="evidence" value="ECO:0007669"/>
    <property type="project" value="TreeGrafter"/>
</dbReference>
<gene>
    <name evidence="2" type="ORF">BLA29_007929</name>
</gene>
<feature type="region of interest" description="Disordered" evidence="1">
    <location>
        <begin position="136"/>
        <end position="195"/>
    </location>
</feature>
<sequence length="195" mass="22673">MTSGTVEEKIYHRQIFKQYLSNRILCDPRHQKFVKMNNMRELFTLSDCSETGLYFYNSNVKLKRKKNHEKFKEHQKQSSSTMGEKLPKIPKKICDNKDNSTETKLIDWSHVKIEISEERRRELREQVKKICQKRFETTESSSNNVESLPQSSSSSKVDISSENSIESSASSSKNKSTDNIQYVIDNRPNGIKGNL</sequence>
<feature type="region of interest" description="Disordered" evidence="1">
    <location>
        <begin position="70"/>
        <end position="97"/>
    </location>
</feature>
<comment type="caution">
    <text evidence="2">The sequence shown here is derived from an EMBL/GenBank/DDBJ whole genome shotgun (WGS) entry which is preliminary data.</text>
</comment>
<dbReference type="GO" id="GO:0005634">
    <property type="term" value="C:nucleus"/>
    <property type="evidence" value="ECO:0007669"/>
    <property type="project" value="TreeGrafter"/>
</dbReference>
<dbReference type="PANTHER" id="PTHR45629">
    <property type="entry name" value="SNF2/RAD54 FAMILY MEMBER"/>
    <property type="match status" value="1"/>
</dbReference>
<evidence type="ECO:0000313" key="3">
    <source>
        <dbReference type="Proteomes" id="UP000194236"/>
    </source>
</evidence>
<dbReference type="AlphaFoldDB" id="A0A1Y3B468"/>
<dbReference type="Gene3D" id="3.40.50.300">
    <property type="entry name" value="P-loop containing nucleotide triphosphate hydrolases"/>
    <property type="match status" value="1"/>
</dbReference>
<keyword evidence="3" id="KW-1185">Reference proteome</keyword>
<organism evidence="2 3">
    <name type="scientific">Euroglyphus maynei</name>
    <name type="common">Mayne's house dust mite</name>
    <dbReference type="NCBI Taxonomy" id="6958"/>
    <lineage>
        <taxon>Eukaryota</taxon>
        <taxon>Metazoa</taxon>
        <taxon>Ecdysozoa</taxon>
        <taxon>Arthropoda</taxon>
        <taxon>Chelicerata</taxon>
        <taxon>Arachnida</taxon>
        <taxon>Acari</taxon>
        <taxon>Acariformes</taxon>
        <taxon>Sarcoptiformes</taxon>
        <taxon>Astigmata</taxon>
        <taxon>Psoroptidia</taxon>
        <taxon>Analgoidea</taxon>
        <taxon>Pyroglyphidae</taxon>
        <taxon>Pyroglyphinae</taxon>
        <taxon>Euroglyphus</taxon>
    </lineage>
</organism>
<feature type="compositionally biased region" description="Low complexity" evidence="1">
    <location>
        <begin position="138"/>
        <end position="174"/>
    </location>
</feature>
<evidence type="ECO:0000256" key="1">
    <source>
        <dbReference type="SAM" id="MobiDB-lite"/>
    </source>
</evidence>
<dbReference type="PANTHER" id="PTHR45629:SF7">
    <property type="entry name" value="DNA EXCISION REPAIR PROTEIN ERCC-6-RELATED"/>
    <property type="match status" value="1"/>
</dbReference>
<dbReference type="OrthoDB" id="413460at2759"/>
<proteinExistence type="predicted"/>
<dbReference type="GO" id="GO:0006283">
    <property type="term" value="P:transcription-coupled nucleotide-excision repair"/>
    <property type="evidence" value="ECO:0007669"/>
    <property type="project" value="TreeGrafter"/>
</dbReference>
<dbReference type="Gene3D" id="1.20.120.850">
    <property type="entry name" value="SWI2/SNF2 ATPases, N-terminal domain"/>
    <property type="match status" value="1"/>
</dbReference>
<evidence type="ECO:0000313" key="2">
    <source>
        <dbReference type="EMBL" id="OTF74864.1"/>
    </source>
</evidence>
<name>A0A1Y3B468_EURMA</name>
<dbReference type="InterPro" id="IPR050496">
    <property type="entry name" value="SNF2_RAD54_helicase_repair"/>
</dbReference>
<reference evidence="2 3" key="1">
    <citation type="submission" date="2017-03" db="EMBL/GenBank/DDBJ databases">
        <title>Genome Survey of Euroglyphus maynei.</title>
        <authorList>
            <person name="Arlian L.G."/>
            <person name="Morgan M.S."/>
            <person name="Rider S.D."/>
        </authorList>
    </citation>
    <scope>NUCLEOTIDE SEQUENCE [LARGE SCALE GENOMIC DNA]</scope>
    <source>
        <strain evidence="2">Arlian Lab</strain>
        <tissue evidence="2">Whole body</tissue>
    </source>
</reference>
<protein>
    <submittedName>
        <fullName evidence="2">Uncharacterized protein</fullName>
    </submittedName>
</protein>